<feature type="non-terminal residue" evidence="1">
    <location>
        <position position="1"/>
    </location>
</feature>
<reference evidence="1" key="1">
    <citation type="submission" date="2021-02" db="EMBL/GenBank/DDBJ databases">
        <authorList>
            <person name="Nowell W R."/>
        </authorList>
    </citation>
    <scope>NUCLEOTIDE SEQUENCE</scope>
</reference>
<dbReference type="Gene3D" id="3.40.30.10">
    <property type="entry name" value="Glutaredoxin"/>
    <property type="match status" value="1"/>
</dbReference>
<proteinExistence type="predicted"/>
<name>A0A819XHX8_9BILA</name>
<accession>A0A819XHX8</accession>
<dbReference type="EMBL" id="CAJOAZ010006676">
    <property type="protein sequence ID" value="CAF4141744.1"/>
    <property type="molecule type" value="Genomic_DNA"/>
</dbReference>
<comment type="caution">
    <text evidence="1">The sequence shown here is derived from an EMBL/GenBank/DDBJ whole genome shotgun (WGS) entry which is preliminary data.</text>
</comment>
<evidence type="ECO:0000313" key="2">
    <source>
        <dbReference type="Proteomes" id="UP000663844"/>
    </source>
</evidence>
<protein>
    <submittedName>
        <fullName evidence="1">Uncharacterized protein</fullName>
    </submittedName>
</protein>
<dbReference type="Proteomes" id="UP000663844">
    <property type="component" value="Unassembled WGS sequence"/>
</dbReference>
<evidence type="ECO:0000313" key="1">
    <source>
        <dbReference type="EMBL" id="CAF4141744.1"/>
    </source>
</evidence>
<sequence length="42" mass="4908">NLDEIKKHYFASHLMINPTGIIPRGPEINYDLPHGRDHLQQK</sequence>
<dbReference type="AlphaFoldDB" id="A0A819XHX8"/>
<gene>
    <name evidence="1" type="ORF">OXD698_LOCUS37581</name>
</gene>
<organism evidence="1 2">
    <name type="scientific">Adineta steineri</name>
    <dbReference type="NCBI Taxonomy" id="433720"/>
    <lineage>
        <taxon>Eukaryota</taxon>
        <taxon>Metazoa</taxon>
        <taxon>Spiralia</taxon>
        <taxon>Gnathifera</taxon>
        <taxon>Rotifera</taxon>
        <taxon>Eurotatoria</taxon>
        <taxon>Bdelloidea</taxon>
        <taxon>Adinetida</taxon>
        <taxon>Adinetidae</taxon>
        <taxon>Adineta</taxon>
    </lineage>
</organism>